<evidence type="ECO:0000313" key="2">
    <source>
        <dbReference type="Proteomes" id="UP000040453"/>
    </source>
</evidence>
<gene>
    <name evidence="1" type="ORF">BN997_02322</name>
</gene>
<reference evidence="1 2" key="1">
    <citation type="submission" date="2014-11" db="EMBL/GenBank/DDBJ databases">
        <authorList>
            <person name="Urmite Genomes Urmite Genomes"/>
        </authorList>
    </citation>
    <scope>NUCLEOTIDE SEQUENCE [LARGE SCALE GENOMIC DNA]</scope>
    <source>
        <strain evidence="1 2">Oc5</strain>
    </source>
</reference>
<keyword evidence="2" id="KW-1185">Reference proteome</keyword>
<proteinExistence type="predicted"/>
<dbReference type="STRING" id="545501.BN997_02322"/>
<sequence length="102" mass="11983">MARKKYYVTVDTEEIRELSLPENGIEYEIYATPEEVKEVEVLFARKEKNAKDAVKFVGKPFDEQPVDAKRDNYEGDLIALYRKLYDLGTDKTKSEIKELRLF</sequence>
<dbReference type="AlphaFoldDB" id="A0A0A1MU54"/>
<dbReference type="EMBL" id="CDGG01000001">
    <property type="protein sequence ID" value="CEI82456.1"/>
    <property type="molecule type" value="Genomic_DNA"/>
</dbReference>
<name>A0A0A1MU54_9BACI</name>
<evidence type="ECO:0000313" key="1">
    <source>
        <dbReference type="EMBL" id="CEI82456.1"/>
    </source>
</evidence>
<organism evidence="1 2">
    <name type="scientific">Oceanobacillus oncorhynchi</name>
    <dbReference type="NCBI Taxonomy" id="545501"/>
    <lineage>
        <taxon>Bacteria</taxon>
        <taxon>Bacillati</taxon>
        <taxon>Bacillota</taxon>
        <taxon>Bacilli</taxon>
        <taxon>Bacillales</taxon>
        <taxon>Bacillaceae</taxon>
        <taxon>Oceanobacillus</taxon>
    </lineage>
</organism>
<accession>A0A0A1MU54</accession>
<dbReference type="Proteomes" id="UP000040453">
    <property type="component" value="Unassembled WGS sequence"/>
</dbReference>
<protein>
    <submittedName>
        <fullName evidence="1">Uncharacterized protein</fullName>
    </submittedName>
</protein>
<dbReference type="RefSeq" id="WP_042532295.1">
    <property type="nucleotide sequence ID" value="NZ_CAXOIH010000005.1"/>
</dbReference>
<dbReference type="OrthoDB" id="2706506at2"/>